<dbReference type="STRING" id="1798649.A3B13_01090"/>
<evidence type="ECO:0000313" key="4">
    <source>
        <dbReference type="Proteomes" id="UP000176287"/>
    </source>
</evidence>
<dbReference type="PANTHER" id="PTHR21047:SF2">
    <property type="entry name" value="THYMIDINE DIPHOSPHO-4-KETO-RHAMNOSE 3,5-EPIMERASE"/>
    <property type="match status" value="1"/>
</dbReference>
<gene>
    <name evidence="3" type="ORF">A3B13_01090</name>
</gene>
<evidence type="ECO:0008006" key="5">
    <source>
        <dbReference type="Google" id="ProtNLM"/>
    </source>
</evidence>
<evidence type="ECO:0000256" key="2">
    <source>
        <dbReference type="PIRSR" id="PIRSR600888-3"/>
    </source>
</evidence>
<dbReference type="Gene3D" id="2.60.120.10">
    <property type="entry name" value="Jelly Rolls"/>
    <property type="match status" value="1"/>
</dbReference>
<dbReference type="PANTHER" id="PTHR21047">
    <property type="entry name" value="DTDP-6-DEOXY-D-GLUCOSE-3,5 EPIMERASE"/>
    <property type="match status" value="1"/>
</dbReference>
<dbReference type="CDD" id="cd00438">
    <property type="entry name" value="cupin_RmlC"/>
    <property type="match status" value="1"/>
</dbReference>
<evidence type="ECO:0000256" key="1">
    <source>
        <dbReference type="PIRSR" id="PIRSR600888-1"/>
    </source>
</evidence>
<dbReference type="AlphaFoldDB" id="A0A1G2CDB0"/>
<comment type="caution">
    <text evidence="3">The sequence shown here is derived from an EMBL/GenBank/DDBJ whole genome shotgun (WGS) entry which is preliminary data.</text>
</comment>
<feature type="active site" description="Proton acceptor" evidence="1">
    <location>
        <position position="69"/>
    </location>
</feature>
<organism evidence="3 4">
    <name type="scientific">Candidatus Liptonbacteria bacterium RIFCSPLOWO2_01_FULL_45_15</name>
    <dbReference type="NCBI Taxonomy" id="1798649"/>
    <lineage>
        <taxon>Bacteria</taxon>
        <taxon>Candidatus Liptoniibacteriota</taxon>
    </lineage>
</organism>
<dbReference type="GO" id="GO:0008830">
    <property type="term" value="F:dTDP-4-dehydrorhamnose 3,5-epimerase activity"/>
    <property type="evidence" value="ECO:0007669"/>
    <property type="project" value="InterPro"/>
</dbReference>
<name>A0A1G2CDB0_9BACT</name>
<accession>A0A1G2CDB0</accession>
<dbReference type="EMBL" id="MHKZ01000037">
    <property type="protein sequence ID" value="OGY99373.1"/>
    <property type="molecule type" value="Genomic_DNA"/>
</dbReference>
<proteinExistence type="predicted"/>
<dbReference type="Proteomes" id="UP000176287">
    <property type="component" value="Unassembled WGS sequence"/>
</dbReference>
<evidence type="ECO:0000313" key="3">
    <source>
        <dbReference type="EMBL" id="OGY99373.1"/>
    </source>
</evidence>
<dbReference type="InterPro" id="IPR011051">
    <property type="entry name" value="RmlC_Cupin_sf"/>
</dbReference>
<dbReference type="InterPro" id="IPR014710">
    <property type="entry name" value="RmlC-like_jellyroll"/>
</dbReference>
<dbReference type="GO" id="GO:0000271">
    <property type="term" value="P:polysaccharide biosynthetic process"/>
    <property type="evidence" value="ECO:0007669"/>
    <property type="project" value="TreeGrafter"/>
</dbReference>
<sequence length="181" mass="20947">MKVEKTSLEGVLLLKPEPLRDGKGEIFEDMRGAFIETYSEAKYKEQGINIRFVEDDLSISKKDVLRGMHGDDRTWKLISCVYGKMFFAALNGDKKSAEFGKWEAFDLNDENRWRVLVPPMYGSGYLALTDKIIVQYKQSEHYKPGGQFTYKWNDPRFNIPWPVKNPVLTPRDAEALCVDIR</sequence>
<reference evidence="3 4" key="1">
    <citation type="journal article" date="2016" name="Nat. Commun.">
        <title>Thousands of microbial genomes shed light on interconnected biogeochemical processes in an aquifer system.</title>
        <authorList>
            <person name="Anantharaman K."/>
            <person name="Brown C.T."/>
            <person name="Hug L.A."/>
            <person name="Sharon I."/>
            <person name="Castelle C.J."/>
            <person name="Probst A.J."/>
            <person name="Thomas B.C."/>
            <person name="Singh A."/>
            <person name="Wilkins M.J."/>
            <person name="Karaoz U."/>
            <person name="Brodie E.L."/>
            <person name="Williams K.H."/>
            <person name="Hubbard S.S."/>
            <person name="Banfield J.F."/>
        </authorList>
    </citation>
    <scope>NUCLEOTIDE SEQUENCE [LARGE SCALE GENOMIC DNA]</scope>
</reference>
<feature type="site" description="Participates in a stacking interaction with the thymidine ring of dTDP-4-oxo-6-deoxyglucose" evidence="2">
    <location>
        <position position="142"/>
    </location>
</feature>
<dbReference type="Pfam" id="PF00908">
    <property type="entry name" value="dTDP_sugar_isom"/>
    <property type="match status" value="1"/>
</dbReference>
<protein>
    <recommendedName>
        <fullName evidence="5">dTDP-4-dehydrorhamnose 3,5-epimerase</fullName>
    </recommendedName>
</protein>
<dbReference type="InterPro" id="IPR000888">
    <property type="entry name" value="RmlC-like"/>
</dbReference>
<dbReference type="SUPFAM" id="SSF51182">
    <property type="entry name" value="RmlC-like cupins"/>
    <property type="match status" value="1"/>
</dbReference>
<dbReference type="GO" id="GO:0005829">
    <property type="term" value="C:cytosol"/>
    <property type="evidence" value="ECO:0007669"/>
    <property type="project" value="TreeGrafter"/>
</dbReference>
<feature type="active site" description="Proton donor" evidence="1">
    <location>
        <position position="136"/>
    </location>
</feature>